<evidence type="ECO:0000256" key="9">
    <source>
        <dbReference type="ARBA" id="ARBA00022989"/>
    </source>
</evidence>
<keyword evidence="16" id="KW-1185">Reference proteome</keyword>
<evidence type="ECO:0000256" key="8">
    <source>
        <dbReference type="ARBA" id="ARBA00022958"/>
    </source>
</evidence>
<evidence type="ECO:0000256" key="10">
    <source>
        <dbReference type="ARBA" id="ARBA00023065"/>
    </source>
</evidence>
<evidence type="ECO:0000256" key="13">
    <source>
        <dbReference type="RuleBase" id="RU369015"/>
    </source>
</evidence>
<name>A0AA88R1P8_9ASTE</name>
<proteinExistence type="inferred from homology"/>
<evidence type="ECO:0000256" key="4">
    <source>
        <dbReference type="ARBA" id="ARBA00022538"/>
    </source>
</evidence>
<feature type="domain" description="Cyclic nucleotide-binding" evidence="14">
    <location>
        <begin position="71"/>
        <end position="173"/>
    </location>
</feature>
<gene>
    <name evidence="15" type="ORF">RJ640_009880</name>
</gene>
<organism evidence="15 16">
    <name type="scientific">Escallonia rubra</name>
    <dbReference type="NCBI Taxonomy" id="112253"/>
    <lineage>
        <taxon>Eukaryota</taxon>
        <taxon>Viridiplantae</taxon>
        <taxon>Streptophyta</taxon>
        <taxon>Embryophyta</taxon>
        <taxon>Tracheophyta</taxon>
        <taxon>Spermatophyta</taxon>
        <taxon>Magnoliopsida</taxon>
        <taxon>eudicotyledons</taxon>
        <taxon>Gunneridae</taxon>
        <taxon>Pentapetalae</taxon>
        <taxon>asterids</taxon>
        <taxon>campanulids</taxon>
        <taxon>Escalloniales</taxon>
        <taxon>Escalloniaceae</taxon>
        <taxon>Escallonia</taxon>
    </lineage>
</organism>
<evidence type="ECO:0000256" key="6">
    <source>
        <dbReference type="ARBA" id="ARBA00022826"/>
    </source>
</evidence>
<keyword evidence="4 13" id="KW-0633">Potassium transport</keyword>
<dbReference type="Gene3D" id="2.60.120.10">
    <property type="entry name" value="Jelly Rolls"/>
    <property type="match status" value="1"/>
</dbReference>
<evidence type="ECO:0000256" key="2">
    <source>
        <dbReference type="ARBA" id="ARBA00007929"/>
    </source>
</evidence>
<evidence type="ECO:0000256" key="12">
    <source>
        <dbReference type="ARBA" id="ARBA00023303"/>
    </source>
</evidence>
<dbReference type="InterPro" id="IPR018490">
    <property type="entry name" value="cNMP-bd_dom_sf"/>
</dbReference>
<comment type="subunit">
    <text evidence="13">The potassium channel is composed of a homo- or heterotetrameric complex of pore-forming subunits.</text>
</comment>
<dbReference type="Proteomes" id="UP001187471">
    <property type="component" value="Unassembled WGS sequence"/>
</dbReference>
<dbReference type="PANTHER" id="PTHR45743:SF21">
    <property type="entry name" value="POTASSIUM CHANNEL AKT2_3"/>
    <property type="match status" value="1"/>
</dbReference>
<dbReference type="GO" id="GO:0005249">
    <property type="term" value="F:voltage-gated potassium channel activity"/>
    <property type="evidence" value="ECO:0007669"/>
    <property type="project" value="UniProtKB-UniRule"/>
</dbReference>
<sequence length="272" mass="30931">MMQRESIESASNFVCRNRLPPRLKEQILAYTCLRFKAERLNQQQVIDQLPKTICKSIRKHLFLPTVERVYLFKGVSKEILMLLVADMKAEYIPPREDVIMQNEAPEDVYIIVSGEVELIDCKKEQEQVVGALRSKDMFGEVGALCCRPQAYTYRTKTLSQLLKLKTSALIEAMQTKRPESPDNVVMLKNFLQHHKRLKDPNIGDFWLDGVEEDGDPNMTINLLTVASTENAAFLDELLKAGLDPHNGDSKGRTPLGCPNKACLVQLCKHRCL</sequence>
<dbReference type="InterPro" id="IPR014710">
    <property type="entry name" value="RmlC-like_jellyroll"/>
</dbReference>
<evidence type="ECO:0000256" key="1">
    <source>
        <dbReference type="ARBA" id="ARBA00004141"/>
    </source>
</evidence>
<evidence type="ECO:0000259" key="14">
    <source>
        <dbReference type="PROSITE" id="PS50042"/>
    </source>
</evidence>
<reference evidence="15" key="1">
    <citation type="submission" date="2022-12" db="EMBL/GenBank/DDBJ databases">
        <title>Draft genome assemblies for two species of Escallonia (Escalloniales).</title>
        <authorList>
            <person name="Chanderbali A."/>
            <person name="Dervinis C."/>
            <person name="Anghel I."/>
            <person name="Soltis D."/>
            <person name="Soltis P."/>
            <person name="Zapata F."/>
        </authorList>
    </citation>
    <scope>NUCLEOTIDE SEQUENCE</scope>
    <source>
        <strain evidence="15">UCBG92.1500</strain>
        <tissue evidence="15">Leaf</tissue>
    </source>
</reference>
<dbReference type="Pfam" id="PF00027">
    <property type="entry name" value="cNMP_binding"/>
    <property type="match status" value="1"/>
</dbReference>
<dbReference type="AlphaFoldDB" id="A0AA88R1P8"/>
<dbReference type="InterPro" id="IPR045319">
    <property type="entry name" value="KAT/AKT"/>
</dbReference>
<dbReference type="SUPFAM" id="SSF51206">
    <property type="entry name" value="cAMP-binding domain-like"/>
    <property type="match status" value="1"/>
</dbReference>
<keyword evidence="7 13" id="KW-0851">Voltage-gated channel</keyword>
<evidence type="ECO:0000256" key="7">
    <source>
        <dbReference type="ARBA" id="ARBA00022882"/>
    </source>
</evidence>
<comment type="similarity">
    <text evidence="2 13">Belongs to the potassium channel family. Plant (TC 1.A.1.4) subfamily.</text>
</comment>
<dbReference type="SMART" id="SM00100">
    <property type="entry name" value="cNMP"/>
    <property type="match status" value="1"/>
</dbReference>
<keyword evidence="6 13" id="KW-0631">Potassium channel</keyword>
<dbReference type="CDD" id="cd00038">
    <property type="entry name" value="CAP_ED"/>
    <property type="match status" value="1"/>
</dbReference>
<evidence type="ECO:0000313" key="15">
    <source>
        <dbReference type="EMBL" id="KAK2977513.1"/>
    </source>
</evidence>
<accession>A0AA88R1P8</accession>
<comment type="caution">
    <text evidence="15">The sequence shown here is derived from an EMBL/GenBank/DDBJ whole genome shotgun (WGS) entry which is preliminary data.</text>
</comment>
<comment type="function">
    <text evidence="13">Potassium channel.</text>
</comment>
<evidence type="ECO:0000256" key="11">
    <source>
        <dbReference type="ARBA" id="ARBA00023136"/>
    </source>
</evidence>
<evidence type="ECO:0000313" key="16">
    <source>
        <dbReference type="Proteomes" id="UP001187471"/>
    </source>
</evidence>
<keyword evidence="9" id="KW-1133">Transmembrane helix</keyword>
<keyword evidence="11" id="KW-0472">Membrane</keyword>
<evidence type="ECO:0000256" key="5">
    <source>
        <dbReference type="ARBA" id="ARBA00022692"/>
    </source>
</evidence>
<dbReference type="PROSITE" id="PS50042">
    <property type="entry name" value="CNMP_BINDING_3"/>
    <property type="match status" value="1"/>
</dbReference>
<evidence type="ECO:0000256" key="3">
    <source>
        <dbReference type="ARBA" id="ARBA00022448"/>
    </source>
</evidence>
<keyword evidence="10 13" id="KW-0406">Ion transport</keyword>
<keyword evidence="5" id="KW-0812">Transmembrane</keyword>
<dbReference type="EMBL" id="JAVXUO010001981">
    <property type="protein sequence ID" value="KAK2977513.1"/>
    <property type="molecule type" value="Genomic_DNA"/>
</dbReference>
<keyword evidence="12 13" id="KW-0407">Ion channel</keyword>
<dbReference type="PANTHER" id="PTHR45743">
    <property type="entry name" value="POTASSIUM CHANNEL AKT1"/>
    <property type="match status" value="1"/>
</dbReference>
<keyword evidence="8 13" id="KW-0630">Potassium</keyword>
<protein>
    <recommendedName>
        <fullName evidence="13">Potassium channel</fullName>
    </recommendedName>
</protein>
<keyword evidence="3 13" id="KW-0813">Transport</keyword>
<comment type="subcellular location">
    <subcellularLocation>
        <location evidence="1 13">Membrane</location>
        <topology evidence="1 13">Multi-pass membrane protein</topology>
    </subcellularLocation>
</comment>
<comment type="domain">
    <text evidence="13">The segment S4 is probably the voltage-sensor and is characterized by a series of positively charged amino acids. The pore-forming region H5 is enclosed by the transmembrane segments S5 and S6 in the Shaker-type (1P/6TM) and contains the GYGD signature motif which seems to be involved in potassium selectivity.</text>
</comment>
<dbReference type="GO" id="GO:0034702">
    <property type="term" value="C:monoatomic ion channel complex"/>
    <property type="evidence" value="ECO:0007669"/>
    <property type="project" value="UniProtKB-KW"/>
</dbReference>
<dbReference type="FunFam" id="2.60.120.10:FF:000074">
    <property type="entry name" value="Potassium channel KAT2"/>
    <property type="match status" value="1"/>
</dbReference>
<dbReference type="InterPro" id="IPR000595">
    <property type="entry name" value="cNMP-bd_dom"/>
</dbReference>